<dbReference type="GO" id="GO:0005730">
    <property type="term" value="C:nucleolus"/>
    <property type="evidence" value="ECO:0007669"/>
    <property type="project" value="UniProtKB-SubCell"/>
</dbReference>
<evidence type="ECO:0000256" key="3">
    <source>
        <dbReference type="ARBA" id="ARBA00022478"/>
    </source>
</evidence>
<comment type="caution">
    <text evidence="6">The sequence shown here is derived from an EMBL/GenBank/DDBJ whole genome shotgun (WGS) entry which is preliminary data.</text>
</comment>
<evidence type="ECO:0000313" key="6">
    <source>
        <dbReference type="EMBL" id="KAF7321020.1"/>
    </source>
</evidence>
<proteinExistence type="inferred from homology"/>
<keyword evidence="4" id="KW-0804">Transcription</keyword>
<comment type="similarity">
    <text evidence="2">Belongs to the eukaryotic RPA49/POLR1E RNA polymerase subunit family.</text>
</comment>
<protein>
    <submittedName>
        <fullName evidence="6">Rpa49 subunit specific to nuclear RNA polymerase I</fullName>
    </submittedName>
</protein>
<evidence type="ECO:0000256" key="4">
    <source>
        <dbReference type="ARBA" id="ARBA00023163"/>
    </source>
</evidence>
<evidence type="ECO:0000313" key="7">
    <source>
        <dbReference type="Proteomes" id="UP000613580"/>
    </source>
</evidence>
<evidence type="ECO:0000256" key="1">
    <source>
        <dbReference type="ARBA" id="ARBA00004604"/>
    </source>
</evidence>
<dbReference type="GO" id="GO:0006351">
    <property type="term" value="P:DNA-templated transcription"/>
    <property type="evidence" value="ECO:0007669"/>
    <property type="project" value="InterPro"/>
</dbReference>
<name>A0A8H6TL61_MYCCL</name>
<reference evidence="6" key="1">
    <citation type="submission" date="2020-05" db="EMBL/GenBank/DDBJ databases">
        <title>Mycena genomes resolve the evolution of fungal bioluminescence.</title>
        <authorList>
            <person name="Tsai I.J."/>
        </authorList>
    </citation>
    <scope>NUCLEOTIDE SEQUENCE</scope>
    <source>
        <strain evidence="6">110903Hualien_Pintung</strain>
    </source>
</reference>
<dbReference type="Proteomes" id="UP000613580">
    <property type="component" value="Unassembled WGS sequence"/>
</dbReference>
<dbReference type="OrthoDB" id="532500at2759"/>
<dbReference type="AlphaFoldDB" id="A0A8H6TL61"/>
<gene>
    <name evidence="6" type="ORF">HMN09_00189000</name>
</gene>
<evidence type="ECO:0000256" key="2">
    <source>
        <dbReference type="ARBA" id="ARBA00009430"/>
    </source>
</evidence>
<evidence type="ECO:0000256" key="5">
    <source>
        <dbReference type="ARBA" id="ARBA00023242"/>
    </source>
</evidence>
<keyword evidence="5" id="KW-0539">Nucleus</keyword>
<accession>A0A8H6TL61</accession>
<keyword evidence="7" id="KW-1185">Reference proteome</keyword>
<dbReference type="Pfam" id="PF06870">
    <property type="entry name" value="RNA_pol_I_A49"/>
    <property type="match status" value="1"/>
</dbReference>
<dbReference type="GO" id="GO:0000428">
    <property type="term" value="C:DNA-directed RNA polymerase complex"/>
    <property type="evidence" value="ECO:0007669"/>
    <property type="project" value="UniProtKB-KW"/>
</dbReference>
<dbReference type="GO" id="GO:0003677">
    <property type="term" value="F:DNA binding"/>
    <property type="evidence" value="ECO:0007669"/>
    <property type="project" value="InterPro"/>
</dbReference>
<dbReference type="InterPro" id="IPR009668">
    <property type="entry name" value="RNA_pol-assoc_fac_A49-like"/>
</dbReference>
<dbReference type="PANTHER" id="PTHR14440">
    <property type="entry name" value="DNA-DIRECTED RNA POLYMERASE I SUBUNIT RPA49"/>
    <property type="match status" value="1"/>
</dbReference>
<dbReference type="EMBL" id="JACAZE010000002">
    <property type="protein sequence ID" value="KAF7321020.1"/>
    <property type="molecule type" value="Genomic_DNA"/>
</dbReference>
<organism evidence="6 7">
    <name type="scientific">Mycena chlorophos</name>
    <name type="common">Agaric fungus</name>
    <name type="synonym">Agaricus chlorophos</name>
    <dbReference type="NCBI Taxonomy" id="658473"/>
    <lineage>
        <taxon>Eukaryota</taxon>
        <taxon>Fungi</taxon>
        <taxon>Dikarya</taxon>
        <taxon>Basidiomycota</taxon>
        <taxon>Agaricomycotina</taxon>
        <taxon>Agaricomycetes</taxon>
        <taxon>Agaricomycetidae</taxon>
        <taxon>Agaricales</taxon>
        <taxon>Marasmiineae</taxon>
        <taxon>Mycenaceae</taxon>
        <taxon>Mycena</taxon>
    </lineage>
</organism>
<comment type="subcellular location">
    <subcellularLocation>
        <location evidence="1">Nucleus</location>
        <location evidence="1">Nucleolus</location>
    </subcellularLocation>
</comment>
<sequence>MAGETSRKRKREPSPARELAVKMATQTVPSDRAGPVLVNFPCLSAPESTPFKSYVKKQKTGEELLVAAETDAVEFESNEQETRRVAEAGIGYVIAIHNKRTSSLTVLPHTMTPHVLTRTVKALKSIPPAPAPSATEYFMAKTALGETFGTKKAKAAIRARERNVVDVGAMEGTIDFVMAGIDKAAEGLMTKEAAKELADKSRPIPPFDAETANVDEVYPLHGIIPEAEWKGLSVAAFYEAGTPGDRRQLLPLRNSSWVNTRVEAALTGAKTKDRKKTLKLLFYISCMMGFRKEMSRKPSREDLSTRLSVVPDTVIDSLVSRFTQTARDTTQPRTTPDLEVRLLSHMFALCLRVDGYAADHTTIAQDLAMPTDKVSAIFRNLGCQVIKLTERERTRLGLPDSVADERRAVLHAPVEFPKERVKKANR</sequence>
<keyword evidence="3" id="KW-0240">DNA-directed RNA polymerase</keyword>